<feature type="region of interest" description="Disordered" evidence="3">
    <location>
        <begin position="211"/>
        <end position="269"/>
    </location>
</feature>
<evidence type="ECO:0000313" key="5">
    <source>
        <dbReference type="EMBL" id="EPB80444.1"/>
    </source>
</evidence>
<feature type="coiled-coil region" evidence="2">
    <location>
        <begin position="320"/>
        <end position="372"/>
    </location>
</feature>
<proteinExistence type="predicted"/>
<keyword evidence="2" id="KW-0175">Coiled coil</keyword>
<protein>
    <submittedName>
        <fullName evidence="5">SH2 domain protein</fullName>
    </submittedName>
</protein>
<dbReference type="SMART" id="SM00252">
    <property type="entry name" value="SH2"/>
    <property type="match status" value="1"/>
</dbReference>
<dbReference type="EMBL" id="KE124780">
    <property type="protein sequence ID" value="EPB80444.1"/>
    <property type="molecule type" value="Genomic_DNA"/>
</dbReference>
<dbReference type="PANTHER" id="PTHR14388:SF17">
    <property type="entry name" value="SH2 DOMAIN-CONTAINING PROTEIN"/>
    <property type="match status" value="1"/>
</dbReference>
<name>A0A0D6M8H1_9BILA</name>
<dbReference type="Gene3D" id="3.30.505.10">
    <property type="entry name" value="SH2 domain"/>
    <property type="match status" value="1"/>
</dbReference>
<dbReference type="GO" id="GO:0005737">
    <property type="term" value="C:cytoplasm"/>
    <property type="evidence" value="ECO:0007669"/>
    <property type="project" value="TreeGrafter"/>
</dbReference>
<dbReference type="Proteomes" id="UP000054495">
    <property type="component" value="Unassembled WGS sequence"/>
</dbReference>
<dbReference type="Pfam" id="PF00017">
    <property type="entry name" value="SH2"/>
    <property type="match status" value="1"/>
</dbReference>
<accession>A0A0D6M8H1</accession>
<sequence>MAPQLRFAAESTEYGKWRATEHSQSEMTICHLIALNTAVKGKKLCYNYGSGWKEALRSRIPKGAATDISCFDDYRGSIFTPSLPSVTSVKVRKWQANEERLEREGAPKKKSNKRGIKWLTGADGEVWVWVMGDHPLDKSIEEILEEEARQEAHNRALKELTGQVDTDVKEPEEALKAQLGQMRVGVTDSIYDDSDASFDPSHPLLFQPVRRDLAPNGNAPTNGSSPPRPIAVTSTTVSSFTTPQPQKAELRGPPPPIPARPPNLTSKAVVQTQNAPIAMPVPTTSWQDTLLANGVKMRPPRELTPEQKAEDVQKRESEIFQSIQEKRERIRREAEAESERQRLEWEQQNQRAREAEEAMRKMAQKAREQHRQLIRTSTSILPALKDTKATSLREAIKNLPRPPKPKSRAAIVDWFKRDEWPRGTGQDPKTRMPAPWFHGIISRDQAEILLQDKPTGSFLVRVSERIWGYTVSYVVGDGTFKHFLVERIPEGYQFLGTNQVVHDQLFDLISYHETAPITAKGGEILKWSVGQMFRPPDYHDIVPDTAFPQMNRLLMEYSFITRQVTC</sequence>
<evidence type="ECO:0000313" key="6">
    <source>
        <dbReference type="Proteomes" id="UP000054495"/>
    </source>
</evidence>
<dbReference type="InterPro" id="IPR000980">
    <property type="entry name" value="SH2"/>
</dbReference>
<gene>
    <name evidence="5" type="ORF">ANCCEY_00541</name>
</gene>
<dbReference type="PROSITE" id="PS50001">
    <property type="entry name" value="SH2"/>
    <property type="match status" value="1"/>
</dbReference>
<dbReference type="SUPFAM" id="SSF55550">
    <property type="entry name" value="SH2 domain"/>
    <property type="match status" value="1"/>
</dbReference>
<evidence type="ECO:0000256" key="1">
    <source>
        <dbReference type="PROSITE-ProRule" id="PRU00191"/>
    </source>
</evidence>
<feature type="domain" description="SH2" evidence="4">
    <location>
        <begin position="436"/>
        <end position="529"/>
    </location>
</feature>
<evidence type="ECO:0000259" key="4">
    <source>
        <dbReference type="PROSITE" id="PS50001"/>
    </source>
</evidence>
<feature type="compositionally biased region" description="Pro residues" evidence="3">
    <location>
        <begin position="252"/>
        <end position="261"/>
    </location>
</feature>
<keyword evidence="1" id="KW-0727">SH2 domain</keyword>
<dbReference type="PANTHER" id="PTHR14388">
    <property type="entry name" value="T CELL-SPECIFIC ADAPTER PROTEIN TSAD"/>
    <property type="match status" value="1"/>
</dbReference>
<feature type="compositionally biased region" description="Low complexity" evidence="3">
    <location>
        <begin position="232"/>
        <end position="242"/>
    </location>
</feature>
<organism evidence="5 6">
    <name type="scientific">Ancylostoma ceylanicum</name>
    <dbReference type="NCBI Taxonomy" id="53326"/>
    <lineage>
        <taxon>Eukaryota</taxon>
        <taxon>Metazoa</taxon>
        <taxon>Ecdysozoa</taxon>
        <taxon>Nematoda</taxon>
        <taxon>Chromadorea</taxon>
        <taxon>Rhabditida</taxon>
        <taxon>Rhabditina</taxon>
        <taxon>Rhabditomorpha</taxon>
        <taxon>Strongyloidea</taxon>
        <taxon>Ancylostomatidae</taxon>
        <taxon>Ancylostomatinae</taxon>
        <taxon>Ancylostoma</taxon>
    </lineage>
</organism>
<dbReference type="InterPro" id="IPR036860">
    <property type="entry name" value="SH2_dom_sf"/>
</dbReference>
<evidence type="ECO:0000256" key="2">
    <source>
        <dbReference type="SAM" id="Coils"/>
    </source>
</evidence>
<evidence type="ECO:0000256" key="3">
    <source>
        <dbReference type="SAM" id="MobiDB-lite"/>
    </source>
</evidence>
<dbReference type="AlphaFoldDB" id="A0A0D6M8H1"/>
<dbReference type="FunFam" id="3.30.505.10:FF:000096">
    <property type="entry name" value="SH2 domain-containing protein 4B-like"/>
    <property type="match status" value="1"/>
</dbReference>
<keyword evidence="6" id="KW-1185">Reference proteome</keyword>
<reference evidence="5 6" key="1">
    <citation type="submission" date="2013-05" db="EMBL/GenBank/DDBJ databases">
        <title>Draft genome of the parasitic nematode Anyclostoma ceylanicum.</title>
        <authorList>
            <person name="Mitreva M."/>
        </authorList>
    </citation>
    <scope>NUCLEOTIDE SEQUENCE [LARGE SCALE GENOMIC DNA]</scope>
</reference>